<keyword evidence="2" id="KW-1185">Reference proteome</keyword>
<evidence type="ECO:0000313" key="2">
    <source>
        <dbReference type="Proteomes" id="UP000321832"/>
    </source>
</evidence>
<dbReference type="EMBL" id="VOPW01000002">
    <property type="protein sequence ID" value="TXC62132.1"/>
    <property type="molecule type" value="Genomic_DNA"/>
</dbReference>
<accession>A0A5C6TN72</accession>
<sequence>MATATLNRPLQHSQVLTIRGDRCRLRTKAELTKNKIEHEALSDNVWSSIGEGAGLEVGGVTLLDAA</sequence>
<dbReference type="Proteomes" id="UP000321832">
    <property type="component" value="Unassembled WGS sequence"/>
</dbReference>
<comment type="caution">
    <text evidence="1">The sequence shown here is derived from an EMBL/GenBank/DDBJ whole genome shotgun (WGS) entry which is preliminary data.</text>
</comment>
<protein>
    <submittedName>
        <fullName evidence="1">Uncharacterized protein</fullName>
    </submittedName>
</protein>
<organism evidence="1 2">
    <name type="scientific">Piscinibacter aquaticus</name>
    <dbReference type="NCBI Taxonomy" id="392597"/>
    <lineage>
        <taxon>Bacteria</taxon>
        <taxon>Pseudomonadati</taxon>
        <taxon>Pseudomonadota</taxon>
        <taxon>Betaproteobacteria</taxon>
        <taxon>Burkholderiales</taxon>
        <taxon>Sphaerotilaceae</taxon>
        <taxon>Piscinibacter</taxon>
    </lineage>
</organism>
<dbReference type="AlphaFoldDB" id="A0A5C6TN72"/>
<proteinExistence type="predicted"/>
<evidence type="ECO:0000313" key="1">
    <source>
        <dbReference type="EMBL" id="TXC62132.1"/>
    </source>
</evidence>
<gene>
    <name evidence="1" type="ORF">FSC37_22480</name>
</gene>
<name>A0A5C6TN72_9BURK</name>
<reference evidence="1 2" key="1">
    <citation type="submission" date="2019-08" db="EMBL/GenBank/DDBJ databases">
        <authorList>
            <person name="Khan S.A."/>
            <person name="Jeon C.O."/>
            <person name="Jeong S.E."/>
        </authorList>
    </citation>
    <scope>NUCLEOTIDE SEQUENCE [LARGE SCALE GENOMIC DNA]</scope>
    <source>
        <strain evidence="2">IMCC1728</strain>
    </source>
</reference>